<evidence type="ECO:0000256" key="2">
    <source>
        <dbReference type="ARBA" id="ARBA00008017"/>
    </source>
</evidence>
<dbReference type="KEGG" id="csn:Cyast_0630"/>
<protein>
    <submittedName>
        <fullName evidence="11">MscS Mechanosensitive ion channel</fullName>
    </submittedName>
</protein>
<dbReference type="SUPFAM" id="SSF82861">
    <property type="entry name" value="Mechanosensitive channel protein MscS (YggB), transmembrane region"/>
    <property type="match status" value="1"/>
</dbReference>
<feature type="transmembrane region" description="Helical" evidence="7">
    <location>
        <begin position="98"/>
        <end position="120"/>
    </location>
</feature>
<dbReference type="AlphaFoldDB" id="K9YI09"/>
<dbReference type="eggNOG" id="COG0668">
    <property type="taxonomic scope" value="Bacteria"/>
</dbReference>
<dbReference type="Gene3D" id="1.10.287.1260">
    <property type="match status" value="1"/>
</dbReference>
<keyword evidence="12" id="KW-1185">Reference proteome</keyword>
<dbReference type="PANTHER" id="PTHR30566:SF25">
    <property type="entry name" value="INNER MEMBRANE PROTEIN"/>
    <property type="match status" value="1"/>
</dbReference>
<feature type="domain" description="Mechanosensitive ion channel transmembrane helices 2/3" evidence="10">
    <location>
        <begin position="145"/>
        <end position="184"/>
    </location>
</feature>
<organism evidence="11 12">
    <name type="scientific">Cyanobacterium stanieri (strain ATCC 29140 / PCC 7202)</name>
    <dbReference type="NCBI Taxonomy" id="292563"/>
    <lineage>
        <taxon>Bacteria</taxon>
        <taxon>Bacillati</taxon>
        <taxon>Cyanobacteriota</taxon>
        <taxon>Cyanophyceae</taxon>
        <taxon>Oscillatoriophycideae</taxon>
        <taxon>Chroococcales</taxon>
        <taxon>Geminocystaceae</taxon>
        <taxon>Cyanobacterium</taxon>
    </lineage>
</organism>
<evidence type="ECO:0000313" key="12">
    <source>
        <dbReference type="Proteomes" id="UP000010483"/>
    </source>
</evidence>
<dbReference type="BioCyc" id="CSTA292563:G1353-635-MONOMER"/>
<comment type="subcellular location">
    <subcellularLocation>
        <location evidence="1">Cell membrane</location>
        <topology evidence="1">Multi-pass membrane protein</topology>
    </subcellularLocation>
</comment>
<keyword evidence="5 7" id="KW-1133">Transmembrane helix</keyword>
<dbReference type="InterPro" id="IPR011066">
    <property type="entry name" value="MscS_channel_C_sf"/>
</dbReference>
<dbReference type="GO" id="GO:0055085">
    <property type="term" value="P:transmembrane transport"/>
    <property type="evidence" value="ECO:0007669"/>
    <property type="project" value="InterPro"/>
</dbReference>
<evidence type="ECO:0000256" key="4">
    <source>
        <dbReference type="ARBA" id="ARBA00022692"/>
    </source>
</evidence>
<dbReference type="InterPro" id="IPR010920">
    <property type="entry name" value="LSM_dom_sf"/>
</dbReference>
<dbReference type="InterPro" id="IPR006685">
    <property type="entry name" value="MscS_channel_2nd"/>
</dbReference>
<evidence type="ECO:0000256" key="3">
    <source>
        <dbReference type="ARBA" id="ARBA00022475"/>
    </source>
</evidence>
<keyword evidence="3" id="KW-1003">Cell membrane</keyword>
<gene>
    <name evidence="11" type="ordered locus">Cyast_0630</name>
</gene>
<evidence type="ECO:0000259" key="10">
    <source>
        <dbReference type="Pfam" id="PF21088"/>
    </source>
</evidence>
<feature type="domain" description="Mechanosensitive ion channel MscS C-terminal" evidence="9">
    <location>
        <begin position="261"/>
        <end position="344"/>
    </location>
</feature>
<dbReference type="SUPFAM" id="SSF50182">
    <property type="entry name" value="Sm-like ribonucleoproteins"/>
    <property type="match status" value="1"/>
</dbReference>
<keyword evidence="6 7" id="KW-0472">Membrane</keyword>
<dbReference type="Gene3D" id="2.30.30.60">
    <property type="match status" value="1"/>
</dbReference>
<feature type="transmembrane region" description="Helical" evidence="7">
    <location>
        <begin position="22"/>
        <end position="44"/>
    </location>
</feature>
<reference evidence="12" key="1">
    <citation type="journal article" date="2013" name="Proc. Natl. Acad. Sci. U.S.A.">
        <title>Improving the coverage of the cyanobacterial phylum using diversity-driven genome sequencing.</title>
        <authorList>
            <person name="Shih P.M."/>
            <person name="Wu D."/>
            <person name="Latifi A."/>
            <person name="Axen S.D."/>
            <person name="Fewer D.P."/>
            <person name="Talla E."/>
            <person name="Calteau A."/>
            <person name="Cai F."/>
            <person name="Tandeau de Marsac N."/>
            <person name="Rippka R."/>
            <person name="Herdman M."/>
            <person name="Sivonen K."/>
            <person name="Coursin T."/>
            <person name="Laurent T."/>
            <person name="Goodwin L."/>
            <person name="Nolan M."/>
            <person name="Davenport K.W."/>
            <person name="Han C.S."/>
            <person name="Rubin E.M."/>
            <person name="Eisen J.A."/>
            <person name="Woyke T."/>
            <person name="Gugger M."/>
            <person name="Kerfeld C.A."/>
        </authorList>
    </citation>
    <scope>NUCLEOTIDE SEQUENCE [LARGE SCALE GENOMIC DNA]</scope>
    <source>
        <strain evidence="12">ATCC 29140 / PCC 7202</strain>
    </source>
</reference>
<dbReference type="PANTHER" id="PTHR30566">
    <property type="entry name" value="YNAI-RELATED MECHANOSENSITIVE ION CHANNEL"/>
    <property type="match status" value="1"/>
</dbReference>
<dbReference type="InterPro" id="IPR023408">
    <property type="entry name" value="MscS_beta-dom_sf"/>
</dbReference>
<feature type="transmembrane region" description="Helical" evidence="7">
    <location>
        <begin position="165"/>
        <end position="187"/>
    </location>
</feature>
<evidence type="ECO:0000313" key="11">
    <source>
        <dbReference type="EMBL" id="AFZ46606.1"/>
    </source>
</evidence>
<name>K9YI09_CYASC</name>
<dbReference type="GO" id="GO:0005886">
    <property type="term" value="C:plasma membrane"/>
    <property type="evidence" value="ECO:0007669"/>
    <property type="project" value="UniProtKB-SubCell"/>
</dbReference>
<feature type="domain" description="Mechanosensitive ion channel MscS" evidence="8">
    <location>
        <begin position="186"/>
        <end position="252"/>
    </location>
</feature>
<evidence type="ECO:0000256" key="7">
    <source>
        <dbReference type="SAM" id="Phobius"/>
    </source>
</evidence>
<accession>K9YI09</accession>
<comment type="similarity">
    <text evidence="2">Belongs to the MscS (TC 1.A.23) family.</text>
</comment>
<dbReference type="HOGENOM" id="CLU_037945_0_2_3"/>
<dbReference type="Pfam" id="PF21088">
    <property type="entry name" value="MS_channel_1st"/>
    <property type="match status" value="1"/>
</dbReference>
<evidence type="ECO:0000256" key="5">
    <source>
        <dbReference type="ARBA" id="ARBA00022989"/>
    </source>
</evidence>
<dbReference type="EMBL" id="CP003940">
    <property type="protein sequence ID" value="AFZ46606.1"/>
    <property type="molecule type" value="Genomic_DNA"/>
</dbReference>
<keyword evidence="4 7" id="KW-0812">Transmembrane</keyword>
<proteinExistence type="inferred from homology"/>
<dbReference type="Gene3D" id="3.30.70.100">
    <property type="match status" value="1"/>
</dbReference>
<dbReference type="Proteomes" id="UP000010483">
    <property type="component" value="Chromosome"/>
</dbReference>
<feature type="transmembrane region" description="Helical" evidence="7">
    <location>
        <begin position="140"/>
        <end position="159"/>
    </location>
</feature>
<dbReference type="STRING" id="292563.Cyast_0630"/>
<dbReference type="SUPFAM" id="SSF82689">
    <property type="entry name" value="Mechanosensitive channel protein MscS (YggB), C-terminal domain"/>
    <property type="match status" value="1"/>
</dbReference>
<evidence type="ECO:0000256" key="1">
    <source>
        <dbReference type="ARBA" id="ARBA00004651"/>
    </source>
</evidence>
<dbReference type="Pfam" id="PF21082">
    <property type="entry name" value="MS_channel_3rd"/>
    <property type="match status" value="1"/>
</dbReference>
<sequence length="358" mass="40908">METILEQFFNISPNIQILLTDIAVVIIVLGISYFILKIVKNLLFRQLRKITRQTETDLDDQIIEIVNKHIIPIGYFIICYLTFKEFQINETILGLSETFFSIAITFCTSRFLVDLSRVVVKFYSKKYHYSNSIIEKNINALFPAIRVLIWTLAGIFVISNLGFDIAAIIAGLGIGGVAIALAAQGILQDLFSYFAILFDRPFEISDLVSVDDFTGYVQHIGIKTTRIKALTGEELILANTDLTNSRLRNYKRMQSRQARIKLGIIYETDNSLLPKIPEIIERALESLDNITFDIAYFSGFGDFSLNYEVIYFVHSNNELKMYRKTQHEVNLAIKFAFAEAGIKFAYPTALHYINQINQ</sequence>
<evidence type="ECO:0000259" key="8">
    <source>
        <dbReference type="Pfam" id="PF00924"/>
    </source>
</evidence>
<dbReference type="InterPro" id="IPR049278">
    <property type="entry name" value="MS_channel_C"/>
</dbReference>
<dbReference type="InterPro" id="IPR011014">
    <property type="entry name" value="MscS_channel_TM-2"/>
</dbReference>
<dbReference type="InterPro" id="IPR049142">
    <property type="entry name" value="MS_channel_1st"/>
</dbReference>
<evidence type="ECO:0000259" key="9">
    <source>
        <dbReference type="Pfam" id="PF21082"/>
    </source>
</evidence>
<evidence type="ECO:0000256" key="6">
    <source>
        <dbReference type="ARBA" id="ARBA00023136"/>
    </source>
</evidence>
<dbReference type="Pfam" id="PF00924">
    <property type="entry name" value="MS_channel_2nd"/>
    <property type="match status" value="1"/>
</dbReference>